<evidence type="ECO:0000256" key="2">
    <source>
        <dbReference type="ARBA" id="ARBA00022723"/>
    </source>
</evidence>
<dbReference type="KEGG" id="spu:763895"/>
<proteinExistence type="inferred from homology"/>
<dbReference type="InterPro" id="IPR017972">
    <property type="entry name" value="Cyt_P450_CS"/>
</dbReference>
<dbReference type="GO" id="GO:0005506">
    <property type="term" value="F:iron ion binding"/>
    <property type="evidence" value="ECO:0007669"/>
    <property type="project" value="InterPro"/>
</dbReference>
<evidence type="ECO:0000256" key="3">
    <source>
        <dbReference type="ARBA" id="ARBA00023004"/>
    </source>
</evidence>
<reference evidence="8" key="1">
    <citation type="submission" date="2015-02" db="EMBL/GenBank/DDBJ databases">
        <title>Genome sequencing for Strongylocentrotus purpuratus.</title>
        <authorList>
            <person name="Murali S."/>
            <person name="Liu Y."/>
            <person name="Vee V."/>
            <person name="English A."/>
            <person name="Wang M."/>
            <person name="Skinner E."/>
            <person name="Han Y."/>
            <person name="Muzny D.M."/>
            <person name="Worley K.C."/>
            <person name="Gibbs R.A."/>
        </authorList>
    </citation>
    <scope>NUCLEOTIDE SEQUENCE</scope>
</reference>
<keyword evidence="8" id="KW-1185">Reference proteome</keyword>
<dbReference type="Gene3D" id="1.10.630.10">
    <property type="entry name" value="Cytochrome P450"/>
    <property type="match status" value="1"/>
</dbReference>
<protein>
    <recommendedName>
        <fullName evidence="9">Cytochrome P450</fullName>
    </recommendedName>
</protein>
<dbReference type="InterPro" id="IPR050182">
    <property type="entry name" value="Cytochrome_P450_fam2"/>
</dbReference>
<dbReference type="GeneID" id="763895"/>
<dbReference type="InterPro" id="IPR036396">
    <property type="entry name" value="Cyt_P450_sf"/>
</dbReference>
<evidence type="ECO:0000256" key="6">
    <source>
        <dbReference type="SAM" id="Phobius"/>
    </source>
</evidence>
<keyword evidence="5" id="KW-0503">Monooxygenase</keyword>
<accession>A0A7M7NWI1</accession>
<dbReference type="AlphaFoldDB" id="A0A7M7NWI1"/>
<keyword evidence="6" id="KW-0472">Membrane</keyword>
<dbReference type="RefSeq" id="XP_030841984.1">
    <property type="nucleotide sequence ID" value="XM_030986124.1"/>
</dbReference>
<dbReference type="InterPro" id="IPR001128">
    <property type="entry name" value="Cyt_P450"/>
</dbReference>
<keyword evidence="4 5" id="KW-0349">Heme</keyword>
<evidence type="ECO:0000313" key="8">
    <source>
        <dbReference type="Proteomes" id="UP000007110"/>
    </source>
</evidence>
<dbReference type="PANTHER" id="PTHR24300:SF417">
    <property type="entry name" value="CYTOCHROME P450 508B1-RELATED"/>
    <property type="match status" value="1"/>
</dbReference>
<dbReference type="EnsemblMetazoa" id="XM_030986124">
    <property type="protein sequence ID" value="XP_030841984"/>
    <property type="gene ID" value="LOC763895"/>
</dbReference>
<keyword evidence="6" id="KW-1133">Transmembrane helix</keyword>
<feature type="binding site" description="axial binding residue" evidence="4">
    <location>
        <position position="428"/>
    </location>
    <ligand>
        <name>heme</name>
        <dbReference type="ChEBI" id="CHEBI:30413"/>
    </ligand>
    <ligandPart>
        <name>Fe</name>
        <dbReference type="ChEBI" id="CHEBI:18248"/>
    </ligandPart>
</feature>
<dbReference type="Proteomes" id="UP000007110">
    <property type="component" value="Unassembled WGS sequence"/>
</dbReference>
<reference evidence="7" key="2">
    <citation type="submission" date="2021-01" db="UniProtKB">
        <authorList>
            <consortium name="EnsemblMetazoa"/>
        </authorList>
    </citation>
    <scope>IDENTIFICATION</scope>
</reference>
<evidence type="ECO:0008006" key="9">
    <source>
        <dbReference type="Google" id="ProtNLM"/>
    </source>
</evidence>
<keyword evidence="3 4" id="KW-0408">Iron</keyword>
<evidence type="ECO:0000313" key="7">
    <source>
        <dbReference type="EnsemblMetazoa" id="XP_030841984"/>
    </source>
</evidence>
<sequence length="482" mass="55142">MFSLLSTSIILGALVFLICFWFVRRPKNLPPGPWTLPIIGYRFKTGHVHEAYVELAKKYGPVFSIRRGPFLFVVLNDRESVKQALVKSGEFFSDRSVPGPINWTIPDAKKKASIVWSNGKSWVDLRKFSLPALRSFGFGKKSLVPQINLEARYLAEEIKALHGEPMDPSAVLNKATANVMAQLIFGRRYEYDDAEFIEILQVMVDIFAFVSDNDPVNVFEPLIHTPWYKPYREMMIKQNKFIHAQLYFHRETFQKDNIRDFVDAFLADDISKEYTLEDFGRIVLDFFTAGTDTTAVVTSWALLFLSVHSDVQRKVQNELDAVVGRGRQPDTSDRPNLPYCDATLMEIMRLRPVVPISLPHMTSADASLGPYTIPKGTIIVPNLWAVHHDPKEWCDPHLFNPNRFLSADGQTVVKNEAWMPFSTGRRDCLGMQLAMMETFLLFTNLFQQFEFKLPPDQPTHSMRGHPGLTMPPESYKICAIER</sequence>
<dbReference type="Pfam" id="PF00067">
    <property type="entry name" value="p450"/>
    <property type="match status" value="1"/>
</dbReference>
<evidence type="ECO:0000256" key="5">
    <source>
        <dbReference type="RuleBase" id="RU000461"/>
    </source>
</evidence>
<evidence type="ECO:0000256" key="4">
    <source>
        <dbReference type="PIRSR" id="PIRSR602401-1"/>
    </source>
</evidence>
<evidence type="ECO:0000256" key="1">
    <source>
        <dbReference type="ARBA" id="ARBA00010617"/>
    </source>
</evidence>
<dbReference type="OMA" id="IVYVNGW"/>
<dbReference type="OrthoDB" id="2789670at2759"/>
<keyword evidence="6" id="KW-0812">Transmembrane</keyword>
<organism evidence="7 8">
    <name type="scientific">Strongylocentrotus purpuratus</name>
    <name type="common">Purple sea urchin</name>
    <dbReference type="NCBI Taxonomy" id="7668"/>
    <lineage>
        <taxon>Eukaryota</taxon>
        <taxon>Metazoa</taxon>
        <taxon>Echinodermata</taxon>
        <taxon>Eleutherozoa</taxon>
        <taxon>Echinozoa</taxon>
        <taxon>Echinoidea</taxon>
        <taxon>Euechinoidea</taxon>
        <taxon>Echinacea</taxon>
        <taxon>Camarodonta</taxon>
        <taxon>Echinidea</taxon>
        <taxon>Strongylocentrotidae</taxon>
        <taxon>Strongylocentrotus</taxon>
    </lineage>
</organism>
<dbReference type="PROSITE" id="PS00086">
    <property type="entry name" value="CYTOCHROME_P450"/>
    <property type="match status" value="1"/>
</dbReference>
<dbReference type="SUPFAM" id="SSF48264">
    <property type="entry name" value="Cytochrome P450"/>
    <property type="match status" value="1"/>
</dbReference>
<dbReference type="InterPro" id="IPR002401">
    <property type="entry name" value="Cyt_P450_E_grp-I"/>
</dbReference>
<comment type="cofactor">
    <cofactor evidence="4">
        <name>heme</name>
        <dbReference type="ChEBI" id="CHEBI:30413"/>
    </cofactor>
</comment>
<dbReference type="PRINTS" id="PR00385">
    <property type="entry name" value="P450"/>
</dbReference>
<keyword evidence="5" id="KW-0560">Oxidoreductase</keyword>
<dbReference type="FunFam" id="1.10.630.10:FF:000098">
    <property type="entry name" value="Cytochrome P450 71A26"/>
    <property type="match status" value="1"/>
</dbReference>
<name>A0A7M7NWI1_STRPU</name>
<comment type="similarity">
    <text evidence="1 5">Belongs to the cytochrome P450 family.</text>
</comment>
<dbReference type="InParanoid" id="A0A7M7NWI1"/>
<dbReference type="PRINTS" id="PR00463">
    <property type="entry name" value="EP450I"/>
</dbReference>
<dbReference type="GO" id="GO:0020037">
    <property type="term" value="F:heme binding"/>
    <property type="evidence" value="ECO:0000318"/>
    <property type="project" value="GO_Central"/>
</dbReference>
<keyword evidence="2 4" id="KW-0479">Metal-binding</keyword>
<dbReference type="GO" id="GO:0016712">
    <property type="term" value="F:oxidoreductase activity, acting on paired donors, with incorporation or reduction of molecular oxygen, reduced flavin or flavoprotein as one donor, and incorporation of one atom of oxygen"/>
    <property type="evidence" value="ECO:0000318"/>
    <property type="project" value="GO_Central"/>
</dbReference>
<feature type="transmembrane region" description="Helical" evidence="6">
    <location>
        <begin position="6"/>
        <end position="23"/>
    </location>
</feature>
<dbReference type="PANTHER" id="PTHR24300">
    <property type="entry name" value="CYTOCHROME P450 508A4-RELATED"/>
    <property type="match status" value="1"/>
</dbReference>